<feature type="domain" description="HTH luxR-type" evidence="5">
    <location>
        <begin position="402"/>
        <end position="467"/>
    </location>
</feature>
<feature type="transmembrane region" description="Helical" evidence="4">
    <location>
        <begin position="158"/>
        <end position="181"/>
    </location>
</feature>
<dbReference type="SMART" id="SM00421">
    <property type="entry name" value="HTH_LUXR"/>
    <property type="match status" value="1"/>
</dbReference>
<accession>A0A0P8WR58</accession>
<dbReference type="InterPro" id="IPR000792">
    <property type="entry name" value="Tscrpt_reg_LuxR_C"/>
</dbReference>
<evidence type="ECO:0000256" key="4">
    <source>
        <dbReference type="SAM" id="Phobius"/>
    </source>
</evidence>
<dbReference type="Proteomes" id="UP000050326">
    <property type="component" value="Unassembled WGS sequence"/>
</dbReference>
<feature type="transmembrane region" description="Helical" evidence="4">
    <location>
        <begin position="229"/>
        <end position="249"/>
    </location>
</feature>
<evidence type="ECO:0000259" key="5">
    <source>
        <dbReference type="PROSITE" id="PS50043"/>
    </source>
</evidence>
<feature type="transmembrane region" description="Helical" evidence="4">
    <location>
        <begin position="12"/>
        <end position="29"/>
    </location>
</feature>
<dbReference type="GO" id="GO:0006355">
    <property type="term" value="P:regulation of DNA-templated transcription"/>
    <property type="evidence" value="ECO:0007669"/>
    <property type="project" value="InterPro"/>
</dbReference>
<name>A0A0P8WR58_9CLOT</name>
<keyword evidence="3" id="KW-0804">Transcription</keyword>
<evidence type="ECO:0000313" key="6">
    <source>
        <dbReference type="EMBL" id="KPU45054.1"/>
    </source>
</evidence>
<feature type="transmembrane region" description="Helical" evidence="4">
    <location>
        <begin position="324"/>
        <end position="347"/>
    </location>
</feature>
<dbReference type="CDD" id="cd06170">
    <property type="entry name" value="LuxR_C_like"/>
    <property type="match status" value="1"/>
</dbReference>
<dbReference type="InterPro" id="IPR036388">
    <property type="entry name" value="WH-like_DNA-bd_sf"/>
</dbReference>
<protein>
    <submittedName>
        <fullName evidence="6">Transcriptional regulatory protein DegU</fullName>
    </submittedName>
</protein>
<gene>
    <name evidence="6" type="primary">degU_1</name>
    <name evidence="6" type="ORF">OXPF_15320</name>
</gene>
<dbReference type="AlphaFoldDB" id="A0A0P8WR58"/>
<dbReference type="InterPro" id="IPR016032">
    <property type="entry name" value="Sig_transdc_resp-reg_C-effctor"/>
</dbReference>
<comment type="caution">
    <text evidence="6">The sequence shown here is derived from an EMBL/GenBank/DDBJ whole genome shotgun (WGS) entry which is preliminary data.</text>
</comment>
<keyword evidence="7" id="KW-1185">Reference proteome</keyword>
<feature type="transmembrane region" description="Helical" evidence="4">
    <location>
        <begin position="99"/>
        <end position="121"/>
    </location>
</feature>
<evidence type="ECO:0000256" key="2">
    <source>
        <dbReference type="ARBA" id="ARBA00023125"/>
    </source>
</evidence>
<feature type="transmembrane region" description="Helical" evidence="4">
    <location>
        <begin position="292"/>
        <end position="312"/>
    </location>
</feature>
<feature type="transmembrane region" description="Helical" evidence="4">
    <location>
        <begin position="261"/>
        <end position="280"/>
    </location>
</feature>
<feature type="transmembrane region" description="Helical" evidence="4">
    <location>
        <begin position="133"/>
        <end position="152"/>
    </location>
</feature>
<dbReference type="GO" id="GO:0003677">
    <property type="term" value="F:DNA binding"/>
    <property type="evidence" value="ECO:0007669"/>
    <property type="project" value="UniProtKB-KW"/>
</dbReference>
<proteinExistence type="predicted"/>
<dbReference type="InterPro" id="IPR036259">
    <property type="entry name" value="MFS_trans_sf"/>
</dbReference>
<feature type="transmembrane region" description="Helical" evidence="4">
    <location>
        <begin position="353"/>
        <end position="371"/>
    </location>
</feature>
<feature type="transmembrane region" description="Helical" evidence="4">
    <location>
        <begin position="49"/>
        <end position="67"/>
    </location>
</feature>
<dbReference type="OrthoDB" id="9789465at2"/>
<dbReference type="EMBL" id="LKET01000028">
    <property type="protein sequence ID" value="KPU45054.1"/>
    <property type="molecule type" value="Genomic_DNA"/>
</dbReference>
<dbReference type="SUPFAM" id="SSF103473">
    <property type="entry name" value="MFS general substrate transporter"/>
    <property type="match status" value="1"/>
</dbReference>
<evidence type="ECO:0000313" key="7">
    <source>
        <dbReference type="Proteomes" id="UP000050326"/>
    </source>
</evidence>
<evidence type="ECO:0000256" key="1">
    <source>
        <dbReference type="ARBA" id="ARBA00023015"/>
    </source>
</evidence>
<dbReference type="PROSITE" id="PS50043">
    <property type="entry name" value="HTH_LUXR_2"/>
    <property type="match status" value="1"/>
</dbReference>
<feature type="transmembrane region" description="Helical" evidence="4">
    <location>
        <begin position="76"/>
        <end position="93"/>
    </location>
</feature>
<reference evidence="6 7" key="1">
    <citation type="submission" date="2015-09" db="EMBL/GenBank/DDBJ databases">
        <title>Genome sequence of Oxobacter pfennigii DSM 3222.</title>
        <authorList>
            <person name="Poehlein A."/>
            <person name="Bengelsdorf F.R."/>
            <person name="Schiel-Bengelsdorf B."/>
            <person name="Duerre P."/>
            <person name="Daniel R."/>
        </authorList>
    </citation>
    <scope>NUCLEOTIDE SEQUENCE [LARGE SCALE GENOMIC DNA]</scope>
    <source>
        <strain evidence="6 7">DSM 3222</strain>
    </source>
</reference>
<dbReference type="STRING" id="36849.OXPF_15320"/>
<dbReference type="PROSITE" id="PS00622">
    <property type="entry name" value="HTH_LUXR_1"/>
    <property type="match status" value="1"/>
</dbReference>
<dbReference type="Gene3D" id="1.10.10.10">
    <property type="entry name" value="Winged helix-like DNA-binding domain superfamily/Winged helix DNA-binding domain"/>
    <property type="match status" value="1"/>
</dbReference>
<sequence>MNGLKSFNARRLSVAGFSFLFAYILSFQFEGQVLYSLLDLRGTDADRYILTAIIAHFAGLFTCGLFVKSQAAAKSMMLGGMGLCLAATVPFFFPLPTLWMGGLIVSGYFSGCAVAAWGFFLRAFTPQNERIKSCADVLIYSNLLMIAVNVVAMNRSTFIGLGLSVLCLVIGMVFIWMLPLVQKNEQNKTFKNKTHGGIKNPLILLCLFVFIITINSGLMYQVINPAFEHLTGLVSWYWAVPYIVALAIMRNLPMKANRSRILYIGMAMIMGAFISFMLLGRNTSDYLTVDTLMLGACGIFDLFWWSILGEMLDYSDNPSQTFGIGLSANVFGVLCGGVLGIAVTSMGLPGAEVAVIALTVVCVTLAMLPSLNHQLVLLLKSHAYLAAYDNMSQSQQTDIVRQVKTLNPLTVREQEVLQLILSGKSNREIAGALFISENTVKTHARSIFSKYDVSSRAELISTLLKNQTVG</sequence>
<keyword evidence="4" id="KW-0472">Membrane</keyword>
<dbReference type="PATRIC" id="fig|36849.3.peg.1622"/>
<feature type="transmembrane region" description="Helical" evidence="4">
    <location>
        <begin position="202"/>
        <end position="223"/>
    </location>
</feature>
<evidence type="ECO:0000256" key="3">
    <source>
        <dbReference type="ARBA" id="ARBA00023163"/>
    </source>
</evidence>
<dbReference type="Pfam" id="PF00196">
    <property type="entry name" value="GerE"/>
    <property type="match status" value="1"/>
</dbReference>
<organism evidence="6 7">
    <name type="scientific">Oxobacter pfennigii</name>
    <dbReference type="NCBI Taxonomy" id="36849"/>
    <lineage>
        <taxon>Bacteria</taxon>
        <taxon>Bacillati</taxon>
        <taxon>Bacillota</taxon>
        <taxon>Clostridia</taxon>
        <taxon>Eubacteriales</taxon>
        <taxon>Clostridiaceae</taxon>
        <taxon>Oxobacter</taxon>
    </lineage>
</organism>
<dbReference type="SUPFAM" id="SSF46894">
    <property type="entry name" value="C-terminal effector domain of the bipartite response regulators"/>
    <property type="match status" value="1"/>
</dbReference>
<dbReference type="PANTHER" id="PTHR44688:SF16">
    <property type="entry name" value="DNA-BINDING TRANSCRIPTIONAL ACTIVATOR DEVR_DOSR"/>
    <property type="match status" value="1"/>
</dbReference>
<dbReference type="RefSeq" id="WP_054874597.1">
    <property type="nucleotide sequence ID" value="NZ_LKET01000028.1"/>
</dbReference>
<keyword evidence="2" id="KW-0238">DNA-binding</keyword>
<dbReference type="PANTHER" id="PTHR44688">
    <property type="entry name" value="DNA-BINDING TRANSCRIPTIONAL ACTIVATOR DEVR_DOSR"/>
    <property type="match status" value="1"/>
</dbReference>
<keyword evidence="4" id="KW-0812">Transmembrane</keyword>
<dbReference type="PRINTS" id="PR00038">
    <property type="entry name" value="HTHLUXR"/>
</dbReference>
<keyword evidence="1" id="KW-0805">Transcription regulation</keyword>
<keyword evidence="4" id="KW-1133">Transmembrane helix</keyword>